<dbReference type="OrthoDB" id="9789168at2"/>
<protein>
    <recommendedName>
        <fullName evidence="2">Alginate export domain-containing protein</fullName>
    </recommendedName>
</protein>
<sequence>MLSRLVLIKGALLCASAWLAAPSYASDINFDFSGSYRLRYETLQNPIFPTDASTRSRSNDRISSRVLLKGQAKWEHWNATVEIQDSRAFLDDNDPSLTSSQVNTLEPLQFFLRYSDVNEYVKSVTVGRMTLDHGSRRLLARGVYRNTQNAFDGITVDTEYQKWAIRGFYLLPVSRLPSASALIEDNERAFDKSYSERKIFGFYATSPEKAWNLHSYWFKESDGADLATRNRDLYTLAAEYSTTIGNGWKANAELIGQTGTTRQTTAADDMTDLDVRAWMAHGHIGRKVNDSTFLRAEIDYASGDNNSDDDTVHSPDSLYGVRRFDFGPTDVYQGFRRSNIIAPGLRSVTKVDKHEVMVGYKAVWYDKVEAGADDFMGQQLEVRWRYKALPDLRLEFGGAYLHKGDALEAGDYADDSQFAYTAFLYSF</sequence>
<feature type="signal peptide" evidence="1">
    <location>
        <begin position="1"/>
        <end position="20"/>
    </location>
</feature>
<name>A0A1E7ZA34_9ALTE</name>
<organism evidence="3 4">
    <name type="scientific">Alteromonas confluentis</name>
    <dbReference type="NCBI Taxonomy" id="1656094"/>
    <lineage>
        <taxon>Bacteria</taxon>
        <taxon>Pseudomonadati</taxon>
        <taxon>Pseudomonadota</taxon>
        <taxon>Gammaproteobacteria</taxon>
        <taxon>Alteromonadales</taxon>
        <taxon>Alteromonadaceae</taxon>
        <taxon>Alteromonas/Salinimonas group</taxon>
        <taxon>Alteromonas</taxon>
    </lineage>
</organism>
<dbReference type="Proteomes" id="UP000175691">
    <property type="component" value="Unassembled WGS sequence"/>
</dbReference>
<dbReference type="RefSeq" id="WP_070125954.1">
    <property type="nucleotide sequence ID" value="NZ_MDHN01000029.1"/>
</dbReference>
<evidence type="ECO:0000259" key="2">
    <source>
        <dbReference type="Pfam" id="PF13372"/>
    </source>
</evidence>
<dbReference type="STRING" id="1656094.BFC18_14140"/>
<comment type="caution">
    <text evidence="3">The sequence shown here is derived from an EMBL/GenBank/DDBJ whole genome shotgun (WGS) entry which is preliminary data.</text>
</comment>
<feature type="chain" id="PRO_5009209567" description="Alginate export domain-containing protein" evidence="1">
    <location>
        <begin position="21"/>
        <end position="427"/>
    </location>
</feature>
<keyword evidence="4" id="KW-1185">Reference proteome</keyword>
<evidence type="ECO:0000256" key="1">
    <source>
        <dbReference type="SAM" id="SignalP"/>
    </source>
</evidence>
<feature type="domain" description="Alginate export" evidence="2">
    <location>
        <begin position="31"/>
        <end position="412"/>
    </location>
</feature>
<dbReference type="AlphaFoldDB" id="A0A1E7ZA34"/>
<accession>A0A1E7ZA34</accession>
<dbReference type="InterPro" id="IPR025388">
    <property type="entry name" value="Alginate_export_dom"/>
</dbReference>
<dbReference type="EMBL" id="MDHN01000029">
    <property type="protein sequence ID" value="OFC70311.1"/>
    <property type="molecule type" value="Genomic_DNA"/>
</dbReference>
<evidence type="ECO:0000313" key="4">
    <source>
        <dbReference type="Proteomes" id="UP000175691"/>
    </source>
</evidence>
<evidence type="ECO:0000313" key="3">
    <source>
        <dbReference type="EMBL" id="OFC70311.1"/>
    </source>
</evidence>
<keyword evidence="1" id="KW-0732">Signal</keyword>
<dbReference type="Pfam" id="PF13372">
    <property type="entry name" value="Alginate_exp"/>
    <property type="match status" value="1"/>
</dbReference>
<reference evidence="3 4" key="1">
    <citation type="submission" date="2016-08" db="EMBL/GenBank/DDBJ databases">
        <authorList>
            <person name="Seilhamer J.J."/>
        </authorList>
    </citation>
    <scope>NUCLEOTIDE SEQUENCE [LARGE SCALE GENOMIC DNA]</scope>
    <source>
        <strain evidence="3 4">KCTC 42603</strain>
    </source>
</reference>
<gene>
    <name evidence="3" type="ORF">BFC18_14140</name>
</gene>
<dbReference type="InterPro" id="IPR053728">
    <property type="entry name" value="Alginate_Permeability_Chnl"/>
</dbReference>
<dbReference type="Gene3D" id="2.40.160.100">
    <property type="match status" value="1"/>
</dbReference>
<proteinExistence type="predicted"/>